<gene>
    <name evidence="1" type="ORF">DNFV4_00835</name>
</gene>
<dbReference type="KEGG" id="nti:DNFV4_00835"/>
<dbReference type="AlphaFoldDB" id="A0AA86MWR9"/>
<sequence length="104" mass="11253">MSTSQTAQQIIDGQLRELDGIVKRLLQDLNIAAGAERVAKWQAATAALLKPHVGEAEAAKFARMKPGPSFTNDLVEEFTDQAEEYRTALKALAKKVHPQTPPGG</sequence>
<organism evidence="1 2">
    <name type="scientific">Nitrospira tepida</name>
    <dbReference type="NCBI Taxonomy" id="2973512"/>
    <lineage>
        <taxon>Bacteria</taxon>
        <taxon>Pseudomonadati</taxon>
        <taxon>Nitrospirota</taxon>
        <taxon>Nitrospiria</taxon>
        <taxon>Nitrospirales</taxon>
        <taxon>Nitrospiraceae</taxon>
        <taxon>Nitrospira</taxon>
    </lineage>
</organism>
<name>A0AA86MWR9_9BACT</name>
<evidence type="ECO:0000313" key="1">
    <source>
        <dbReference type="EMBL" id="CAI4030407.1"/>
    </source>
</evidence>
<protein>
    <submittedName>
        <fullName evidence="1">Uncharacterized protein</fullName>
    </submittedName>
</protein>
<dbReference type="Proteomes" id="UP001179121">
    <property type="component" value="Chromosome"/>
</dbReference>
<proteinExistence type="predicted"/>
<dbReference type="RefSeq" id="WP_289267397.1">
    <property type="nucleotide sequence ID" value="NZ_OX365700.1"/>
</dbReference>
<evidence type="ECO:0000313" key="2">
    <source>
        <dbReference type="Proteomes" id="UP001179121"/>
    </source>
</evidence>
<reference evidence="1" key="1">
    <citation type="submission" date="2022-10" db="EMBL/GenBank/DDBJ databases">
        <authorList>
            <person name="Koch H."/>
        </authorList>
    </citation>
    <scope>NUCLEOTIDE SEQUENCE</scope>
    <source>
        <strain evidence="1">DNF</strain>
    </source>
</reference>
<accession>A0AA86MWR9</accession>
<dbReference type="EMBL" id="OX365700">
    <property type="protein sequence ID" value="CAI4030407.1"/>
    <property type="molecule type" value="Genomic_DNA"/>
</dbReference>
<keyword evidence="2" id="KW-1185">Reference proteome</keyword>